<sequence length="86" mass="9811">MGAQRGHHCDRRTGLLNALPRRRVSQLVDLFLQFGGGSITLMDRKQGADVLYELAMRIGQKMQEFRESTKTLAGLEEFNLDWRSST</sequence>
<proteinExistence type="predicted"/>
<keyword evidence="2" id="KW-1185">Reference proteome</keyword>
<evidence type="ECO:0000313" key="2">
    <source>
        <dbReference type="Proteomes" id="UP001234297"/>
    </source>
</evidence>
<name>A0ACC2LIZ8_PERAE</name>
<comment type="caution">
    <text evidence="1">The sequence shown here is derived from an EMBL/GenBank/DDBJ whole genome shotgun (WGS) entry which is preliminary data.</text>
</comment>
<accession>A0ACC2LIZ8</accession>
<dbReference type="EMBL" id="CM056816">
    <property type="protein sequence ID" value="KAJ8633406.1"/>
    <property type="molecule type" value="Genomic_DNA"/>
</dbReference>
<protein>
    <submittedName>
        <fullName evidence="1">Uncharacterized protein</fullName>
    </submittedName>
</protein>
<gene>
    <name evidence="1" type="ORF">MRB53_026742</name>
</gene>
<evidence type="ECO:0000313" key="1">
    <source>
        <dbReference type="EMBL" id="KAJ8633406.1"/>
    </source>
</evidence>
<reference evidence="1 2" key="1">
    <citation type="journal article" date="2022" name="Hortic Res">
        <title>A haplotype resolved chromosomal level avocado genome allows analysis of novel avocado genes.</title>
        <authorList>
            <person name="Nath O."/>
            <person name="Fletcher S.J."/>
            <person name="Hayward A."/>
            <person name="Shaw L.M."/>
            <person name="Masouleh A.K."/>
            <person name="Furtado A."/>
            <person name="Henry R.J."/>
            <person name="Mitter N."/>
        </authorList>
    </citation>
    <scope>NUCLEOTIDE SEQUENCE [LARGE SCALE GENOMIC DNA]</scope>
    <source>
        <strain evidence="2">cv. Hass</strain>
    </source>
</reference>
<organism evidence="1 2">
    <name type="scientific">Persea americana</name>
    <name type="common">Avocado</name>
    <dbReference type="NCBI Taxonomy" id="3435"/>
    <lineage>
        <taxon>Eukaryota</taxon>
        <taxon>Viridiplantae</taxon>
        <taxon>Streptophyta</taxon>
        <taxon>Embryophyta</taxon>
        <taxon>Tracheophyta</taxon>
        <taxon>Spermatophyta</taxon>
        <taxon>Magnoliopsida</taxon>
        <taxon>Magnoliidae</taxon>
        <taxon>Laurales</taxon>
        <taxon>Lauraceae</taxon>
        <taxon>Persea</taxon>
    </lineage>
</organism>
<dbReference type="Proteomes" id="UP001234297">
    <property type="component" value="Chromosome 8"/>
</dbReference>